<comment type="similarity">
    <text evidence="1">Belongs to the bacterial reverse transcriptase family.</text>
</comment>
<evidence type="ECO:0000256" key="1">
    <source>
        <dbReference type="ARBA" id="ARBA00034120"/>
    </source>
</evidence>
<dbReference type="Proteomes" id="UP000076852">
    <property type="component" value="Plasmid pOLGA1"/>
</dbReference>
<dbReference type="RefSeq" id="WP_063500974.1">
    <property type="nucleotide sequence ID" value="NZ_CP014580.1"/>
</dbReference>
<dbReference type="EMBL" id="CP014580">
    <property type="protein sequence ID" value="ANB77784.1"/>
    <property type="molecule type" value="Genomic_DNA"/>
</dbReference>
<reference evidence="3 4" key="1">
    <citation type="journal article" date="2016" name="Gene">
        <title>PacBio SMRT assembly of a complex multi-replicon genome reveals chlorocatechol degradative operon in a region of genome plasticity.</title>
        <authorList>
            <person name="Ricker N."/>
            <person name="Shen S.Y."/>
            <person name="Goordial J."/>
            <person name="Jin S."/>
            <person name="Fulthorpe R.R."/>
        </authorList>
    </citation>
    <scope>NUCLEOTIDE SEQUENCE [LARGE SCALE GENOMIC DNA]</scope>
    <source>
        <strain evidence="3 4">OLGA172</strain>
        <plasmid evidence="4">polga1</plasmid>
    </source>
</reference>
<geneLocation type="plasmid" evidence="4">
    <name>polga1</name>
</geneLocation>
<gene>
    <name evidence="3" type="ORF">AYM40_36075</name>
</gene>
<keyword evidence="3" id="KW-0548">Nucleotidyltransferase</keyword>
<dbReference type="PANTHER" id="PTHR34047:SF8">
    <property type="entry name" value="PROTEIN YKFC"/>
    <property type="match status" value="1"/>
</dbReference>
<evidence type="ECO:0000259" key="2">
    <source>
        <dbReference type="PROSITE" id="PS50878"/>
    </source>
</evidence>
<keyword evidence="3" id="KW-0808">Transferase</keyword>
<keyword evidence="4" id="KW-1185">Reference proteome</keyword>
<dbReference type="PROSITE" id="PS50878">
    <property type="entry name" value="RT_POL"/>
    <property type="match status" value="1"/>
</dbReference>
<dbReference type="NCBIfam" id="TIGR04416">
    <property type="entry name" value="group_II_RT_mat"/>
    <property type="match status" value="1"/>
</dbReference>
<dbReference type="CDD" id="cd01651">
    <property type="entry name" value="RT_G2_intron"/>
    <property type="match status" value="1"/>
</dbReference>
<sequence length="505" mass="58341">MQSKLATWSTENKERKFDRLLRLVADRAWLSEAARITLASSGAKTPGVDGIDKVQMEENLQAELAVIRTELLAGSYNPLPARRVLIPKANGKMRPLGIPCLRDRIVQRAILMVMEPIWESDFHSASYGFRPARSVHHAIRAVKLQLQDSGEQSTSGRWVIEGDLASYFDTVHHRPLMKGIRKRIADQRLLALLWKFIKAGCVDHGLFRAASEGVPQGGVISPLLSNIMLHEFDAWMETNYLSKKVRQDRWVWNFSISNRRPIAVRENRQWIPAISYCRYADDFVVIVKGTRAHAEAMREACRGFLEGQLKLTLNMEKTHVTHVNDGFVFLGHRIIRKRGPRGRMRPVSTIPWEKYRRFAEKLIKQLSGDYGANRMDLVESLNRQLAGWANFYQYTDFTATMFSKLDRTVFWKFGYWLAHKYRRGFPSLMREHVREPEPGQAKTWVVEGRNSRGWYGAIALRRLITSRKGQFKWRTPKENPYIACGEARRTIESRYDEVAFAMSNT</sequence>
<dbReference type="AlphaFoldDB" id="A0A160FWX6"/>
<name>A0A160FWX6_9BURK</name>
<dbReference type="Pfam" id="PF08388">
    <property type="entry name" value="GIIM"/>
    <property type="match status" value="1"/>
</dbReference>
<protein>
    <submittedName>
        <fullName evidence="3">Group II intron reverse transcriptase/maturase</fullName>
    </submittedName>
</protein>
<dbReference type="InterPro" id="IPR043502">
    <property type="entry name" value="DNA/RNA_pol_sf"/>
</dbReference>
<dbReference type="SUPFAM" id="SSF56672">
    <property type="entry name" value="DNA/RNA polymerases"/>
    <property type="match status" value="1"/>
</dbReference>
<dbReference type="GO" id="GO:0003964">
    <property type="term" value="F:RNA-directed DNA polymerase activity"/>
    <property type="evidence" value="ECO:0007669"/>
    <property type="project" value="UniProtKB-KW"/>
</dbReference>
<dbReference type="InterPro" id="IPR013597">
    <property type="entry name" value="Mat_intron_G2"/>
</dbReference>
<proteinExistence type="inferred from homology"/>
<accession>A0A160FWX6</accession>
<dbReference type="PANTHER" id="PTHR34047">
    <property type="entry name" value="NUCLEAR INTRON MATURASE 1, MITOCHONDRIAL-RELATED"/>
    <property type="match status" value="1"/>
</dbReference>
<dbReference type="KEGG" id="buz:AYM40_36075"/>
<dbReference type="InterPro" id="IPR051083">
    <property type="entry name" value="GrpII_Intron_Splice-Mob/Def"/>
</dbReference>
<keyword evidence="3" id="KW-0614">Plasmid</keyword>
<feature type="domain" description="Reverse transcriptase" evidence="2">
    <location>
        <begin position="67"/>
        <end position="334"/>
    </location>
</feature>
<dbReference type="InterPro" id="IPR000477">
    <property type="entry name" value="RT_dom"/>
</dbReference>
<dbReference type="Pfam" id="PF00078">
    <property type="entry name" value="RVT_1"/>
    <property type="match status" value="1"/>
</dbReference>
<dbReference type="OrthoDB" id="8538592at2"/>
<evidence type="ECO:0000313" key="3">
    <source>
        <dbReference type="EMBL" id="ANB77784.1"/>
    </source>
</evidence>
<keyword evidence="3" id="KW-0695">RNA-directed DNA polymerase</keyword>
<organism evidence="3 4">
    <name type="scientific">Paraburkholderia phytofirmans OLGA172</name>
    <dbReference type="NCBI Taxonomy" id="1417228"/>
    <lineage>
        <taxon>Bacteria</taxon>
        <taxon>Pseudomonadati</taxon>
        <taxon>Pseudomonadota</taxon>
        <taxon>Betaproteobacteria</taxon>
        <taxon>Burkholderiales</taxon>
        <taxon>Burkholderiaceae</taxon>
        <taxon>Paraburkholderia</taxon>
    </lineage>
</organism>
<dbReference type="InterPro" id="IPR030931">
    <property type="entry name" value="Group_II_RT_mat"/>
</dbReference>
<evidence type="ECO:0000313" key="4">
    <source>
        <dbReference type="Proteomes" id="UP000076852"/>
    </source>
</evidence>